<dbReference type="OrthoDB" id="1343312at2"/>
<dbReference type="Proteomes" id="UP000002774">
    <property type="component" value="Chromosome"/>
</dbReference>
<organism evidence="1 2">
    <name type="scientific">Mucilaginibacter paludis DSM 18603</name>
    <dbReference type="NCBI Taxonomy" id="714943"/>
    <lineage>
        <taxon>Bacteria</taxon>
        <taxon>Pseudomonadati</taxon>
        <taxon>Bacteroidota</taxon>
        <taxon>Sphingobacteriia</taxon>
        <taxon>Sphingobacteriales</taxon>
        <taxon>Sphingobacteriaceae</taxon>
        <taxon>Mucilaginibacter</taxon>
    </lineage>
</organism>
<sequence length="147" mass="16569">MNLERYPYLASNNFNNYEFYSSGPKGQIKKGVRFSLISNDPVIYNLAFGDIPDGTDVIDDAVVSNNNDRGMVLATVANTIIDFTNNYGNHYIFATGSTPARTRLYQMGITSLWNEISIDFDVYGFKGDAWQAFKSNVNYDAFLVKKK</sequence>
<reference evidence="1" key="1">
    <citation type="submission" date="2011-09" db="EMBL/GenBank/DDBJ databases">
        <title>The permanent draft genome of Mucilaginibacter paludis DSM 18603.</title>
        <authorList>
            <consortium name="US DOE Joint Genome Institute (JGI-PGF)"/>
            <person name="Lucas S."/>
            <person name="Han J."/>
            <person name="Lapidus A."/>
            <person name="Bruce D."/>
            <person name="Goodwin L."/>
            <person name="Pitluck S."/>
            <person name="Peters L."/>
            <person name="Kyrpides N."/>
            <person name="Mavromatis K."/>
            <person name="Ivanova N."/>
            <person name="Mikhailova N."/>
            <person name="Held B."/>
            <person name="Detter J.C."/>
            <person name="Tapia R."/>
            <person name="Han C."/>
            <person name="Land M."/>
            <person name="Hauser L."/>
            <person name="Markowitz V."/>
            <person name="Cheng J.-F."/>
            <person name="Hugenholtz P."/>
            <person name="Woyke T."/>
            <person name="Wu D."/>
            <person name="Tindall B."/>
            <person name="Brambilla E."/>
            <person name="Klenk H.-P."/>
            <person name="Eisen J.A."/>
        </authorList>
    </citation>
    <scope>NUCLEOTIDE SEQUENCE [LARGE SCALE GENOMIC DNA]</scope>
    <source>
        <strain evidence="1">DSM 18603</strain>
    </source>
</reference>
<name>H1Y902_9SPHI</name>
<evidence type="ECO:0000313" key="1">
    <source>
        <dbReference type="EMBL" id="EHQ29040.1"/>
    </source>
</evidence>
<dbReference type="RefSeq" id="WP_008510058.1">
    <property type="nucleotide sequence ID" value="NZ_CM001403.1"/>
</dbReference>
<accession>H1Y902</accession>
<dbReference type="STRING" id="714943.Mucpa_4958"/>
<evidence type="ECO:0000313" key="2">
    <source>
        <dbReference type="Proteomes" id="UP000002774"/>
    </source>
</evidence>
<dbReference type="HOGENOM" id="CLU_141543_0_0_10"/>
<dbReference type="EMBL" id="CM001403">
    <property type="protein sequence ID" value="EHQ29040.1"/>
    <property type="molecule type" value="Genomic_DNA"/>
</dbReference>
<dbReference type="eggNOG" id="ENOG5032VDA">
    <property type="taxonomic scope" value="Bacteria"/>
</dbReference>
<gene>
    <name evidence="1" type="ORF">Mucpa_4958</name>
</gene>
<keyword evidence="2" id="KW-1185">Reference proteome</keyword>
<dbReference type="InterPro" id="IPR053865">
    <property type="entry name" value="DUF6934"/>
</dbReference>
<proteinExistence type="predicted"/>
<protein>
    <submittedName>
        <fullName evidence="1">Uncharacterized protein</fullName>
    </submittedName>
</protein>
<dbReference type="Pfam" id="PF22028">
    <property type="entry name" value="DUF6934"/>
    <property type="match status" value="1"/>
</dbReference>
<dbReference type="AlphaFoldDB" id="H1Y902"/>